<proteinExistence type="predicted"/>
<dbReference type="EMBL" id="AWXR01000035">
    <property type="protein sequence ID" value="ERM82003.1"/>
    <property type="molecule type" value="Genomic_DNA"/>
</dbReference>
<reference evidence="1 2" key="1">
    <citation type="journal article" date="2013" name="Genome Announc.">
        <title>Draft Genome Sequence of the Psychrophilic and Alkaliphilic Rhodonellum psychrophilum Strain GCM71T.</title>
        <authorList>
            <person name="Hauptmann A.L."/>
            <person name="Glaring M.A."/>
            <person name="Hallin P.F."/>
            <person name="Prieme A."/>
            <person name="Stougaard P."/>
        </authorList>
    </citation>
    <scope>NUCLEOTIDE SEQUENCE [LARGE SCALE GENOMIC DNA]</scope>
    <source>
        <strain evidence="1 2">GCM71</strain>
    </source>
</reference>
<evidence type="ECO:0000313" key="2">
    <source>
        <dbReference type="Proteomes" id="UP000016843"/>
    </source>
</evidence>
<organism evidence="1 2">
    <name type="scientific">Rhodonellum psychrophilum GCM71 = DSM 17998</name>
    <dbReference type="NCBI Taxonomy" id="1123057"/>
    <lineage>
        <taxon>Bacteria</taxon>
        <taxon>Pseudomonadati</taxon>
        <taxon>Bacteroidota</taxon>
        <taxon>Cytophagia</taxon>
        <taxon>Cytophagales</taxon>
        <taxon>Cytophagaceae</taxon>
        <taxon>Rhodonellum</taxon>
    </lineage>
</organism>
<protein>
    <submittedName>
        <fullName evidence="1">Uncharacterized protein</fullName>
    </submittedName>
</protein>
<evidence type="ECO:0000313" key="1">
    <source>
        <dbReference type="EMBL" id="ERM82003.1"/>
    </source>
</evidence>
<dbReference type="Proteomes" id="UP000016843">
    <property type="component" value="Unassembled WGS sequence"/>
</dbReference>
<comment type="caution">
    <text evidence="1">The sequence shown here is derived from an EMBL/GenBank/DDBJ whole genome shotgun (WGS) entry which is preliminary data.</text>
</comment>
<accession>U5BVW2</accession>
<dbReference type="AlphaFoldDB" id="U5BVW2"/>
<gene>
    <name evidence="1" type="ORF">P872_07560</name>
</gene>
<sequence>MHWVSYWGLKMQENPAVWRAMQITDLGKSTNTNN</sequence>
<keyword evidence="2" id="KW-1185">Reference proteome</keyword>
<name>U5BVW2_9BACT</name>